<dbReference type="PANTHER" id="PTHR23226">
    <property type="entry name" value="ZINC FINGER AND SCAN DOMAIN-CONTAINING"/>
    <property type="match status" value="1"/>
</dbReference>
<evidence type="ECO:0000313" key="11">
    <source>
        <dbReference type="EMBL" id="NWU38912.1"/>
    </source>
</evidence>
<dbReference type="PROSITE" id="PS00028">
    <property type="entry name" value="ZINC_FINGER_C2H2_1"/>
    <property type="match status" value="1"/>
</dbReference>
<keyword evidence="4 9" id="KW-0863">Zinc-finger</keyword>
<evidence type="ECO:0000256" key="9">
    <source>
        <dbReference type="PROSITE-ProRule" id="PRU00042"/>
    </source>
</evidence>
<evidence type="ECO:0000256" key="7">
    <source>
        <dbReference type="ARBA" id="ARBA00023163"/>
    </source>
</evidence>
<evidence type="ECO:0000256" key="2">
    <source>
        <dbReference type="ARBA" id="ARBA00022723"/>
    </source>
</evidence>
<dbReference type="SMART" id="SM00355">
    <property type="entry name" value="ZnF_C2H2"/>
    <property type="match status" value="2"/>
</dbReference>
<reference evidence="11 12" key="1">
    <citation type="submission" date="2019-09" db="EMBL/GenBank/DDBJ databases">
        <title>Bird 10,000 Genomes (B10K) Project - Family phase.</title>
        <authorList>
            <person name="Zhang G."/>
        </authorList>
    </citation>
    <scope>NUCLEOTIDE SEQUENCE [LARGE SCALE GENOMIC DNA]</scope>
    <source>
        <strain evidence="11">B10K-DU-001-70</strain>
        <tissue evidence="11">Muscle</tissue>
    </source>
</reference>
<dbReference type="Gene3D" id="3.30.160.60">
    <property type="entry name" value="Classic Zinc Finger"/>
    <property type="match status" value="2"/>
</dbReference>
<comment type="caution">
    <text evidence="11">The sequence shown here is derived from an EMBL/GenBank/DDBJ whole genome shotgun (WGS) entry which is preliminary data.</text>
</comment>
<sequence>GEKPRKCSECGKRSSLIHHQRSHTRERLYECDQCRKRFPTSSHLLVHQRTHTEERPFH</sequence>
<proteinExistence type="predicted"/>
<evidence type="ECO:0000256" key="6">
    <source>
        <dbReference type="ARBA" id="ARBA00023015"/>
    </source>
</evidence>
<comment type="subcellular location">
    <subcellularLocation>
        <location evidence="1">Nucleus</location>
    </subcellularLocation>
</comment>
<evidence type="ECO:0000256" key="1">
    <source>
        <dbReference type="ARBA" id="ARBA00004123"/>
    </source>
</evidence>
<evidence type="ECO:0000259" key="10">
    <source>
        <dbReference type="PROSITE" id="PS50157"/>
    </source>
</evidence>
<keyword evidence="6" id="KW-0805">Transcription regulation</keyword>
<keyword evidence="7" id="KW-0804">Transcription</keyword>
<dbReference type="SUPFAM" id="SSF57667">
    <property type="entry name" value="beta-beta-alpha zinc fingers"/>
    <property type="match status" value="1"/>
</dbReference>
<organism evidence="11 12">
    <name type="scientific">Hylia prasina</name>
    <name type="common">green hylia</name>
    <dbReference type="NCBI Taxonomy" id="208073"/>
    <lineage>
        <taxon>Eukaryota</taxon>
        <taxon>Metazoa</taxon>
        <taxon>Chordata</taxon>
        <taxon>Craniata</taxon>
        <taxon>Vertebrata</taxon>
        <taxon>Euteleostomi</taxon>
        <taxon>Archelosauria</taxon>
        <taxon>Archosauria</taxon>
        <taxon>Dinosauria</taxon>
        <taxon>Saurischia</taxon>
        <taxon>Theropoda</taxon>
        <taxon>Coelurosauria</taxon>
        <taxon>Aves</taxon>
        <taxon>Neognathae</taxon>
        <taxon>Neoaves</taxon>
        <taxon>Telluraves</taxon>
        <taxon>Australaves</taxon>
        <taxon>Passeriformes</taxon>
        <taxon>Sylvioidea</taxon>
        <taxon>Sylviidae</taxon>
        <taxon>Acrocephalinae</taxon>
        <taxon>Hylia</taxon>
    </lineage>
</organism>
<dbReference type="GO" id="GO:0008270">
    <property type="term" value="F:zinc ion binding"/>
    <property type="evidence" value="ECO:0007669"/>
    <property type="project" value="UniProtKB-KW"/>
</dbReference>
<dbReference type="Pfam" id="PF00096">
    <property type="entry name" value="zf-C2H2"/>
    <property type="match status" value="1"/>
</dbReference>
<dbReference type="Proteomes" id="UP000557268">
    <property type="component" value="Unassembled WGS sequence"/>
</dbReference>
<evidence type="ECO:0000256" key="5">
    <source>
        <dbReference type="ARBA" id="ARBA00022833"/>
    </source>
</evidence>
<evidence type="ECO:0000256" key="4">
    <source>
        <dbReference type="ARBA" id="ARBA00022771"/>
    </source>
</evidence>
<protein>
    <submittedName>
        <fullName evidence="11">ZSC32 protein</fullName>
    </submittedName>
</protein>
<dbReference type="PROSITE" id="PS50157">
    <property type="entry name" value="ZINC_FINGER_C2H2_2"/>
    <property type="match status" value="1"/>
</dbReference>
<feature type="domain" description="C2H2-type" evidence="10">
    <location>
        <begin position="29"/>
        <end position="56"/>
    </location>
</feature>
<keyword evidence="8" id="KW-0539">Nucleus</keyword>
<dbReference type="EMBL" id="VYXD01007743">
    <property type="protein sequence ID" value="NWU38912.1"/>
    <property type="molecule type" value="Genomic_DNA"/>
</dbReference>
<feature type="non-terminal residue" evidence="11">
    <location>
        <position position="1"/>
    </location>
</feature>
<dbReference type="AlphaFoldDB" id="A0A7K5WCF2"/>
<dbReference type="PANTHER" id="PTHR23226:SF366">
    <property type="entry name" value="ZINC FINGER PROTEIN ZFP2"/>
    <property type="match status" value="1"/>
</dbReference>
<dbReference type="GO" id="GO:0000978">
    <property type="term" value="F:RNA polymerase II cis-regulatory region sequence-specific DNA binding"/>
    <property type="evidence" value="ECO:0007669"/>
    <property type="project" value="TreeGrafter"/>
</dbReference>
<dbReference type="GO" id="GO:0000981">
    <property type="term" value="F:DNA-binding transcription factor activity, RNA polymerase II-specific"/>
    <property type="evidence" value="ECO:0007669"/>
    <property type="project" value="TreeGrafter"/>
</dbReference>
<dbReference type="FunFam" id="3.30.160.60:FF:000062">
    <property type="entry name" value="RB-associated KRAB zinc finger protein-like"/>
    <property type="match status" value="1"/>
</dbReference>
<gene>
    <name evidence="11" type="primary">Zscan32</name>
    <name evidence="11" type="ORF">HYLPRA_R15503</name>
</gene>
<evidence type="ECO:0000256" key="3">
    <source>
        <dbReference type="ARBA" id="ARBA00022737"/>
    </source>
</evidence>
<name>A0A7K5WCF2_9SYLV</name>
<feature type="non-terminal residue" evidence="11">
    <location>
        <position position="58"/>
    </location>
</feature>
<dbReference type="GO" id="GO:0005634">
    <property type="term" value="C:nucleus"/>
    <property type="evidence" value="ECO:0007669"/>
    <property type="project" value="UniProtKB-SubCell"/>
</dbReference>
<evidence type="ECO:0000313" key="12">
    <source>
        <dbReference type="Proteomes" id="UP000557268"/>
    </source>
</evidence>
<keyword evidence="2" id="KW-0479">Metal-binding</keyword>
<dbReference type="InterPro" id="IPR013087">
    <property type="entry name" value="Znf_C2H2_type"/>
</dbReference>
<keyword evidence="12" id="KW-1185">Reference proteome</keyword>
<accession>A0A7K5WCF2</accession>
<dbReference type="InterPro" id="IPR036236">
    <property type="entry name" value="Znf_C2H2_sf"/>
</dbReference>
<evidence type="ECO:0000256" key="8">
    <source>
        <dbReference type="ARBA" id="ARBA00023242"/>
    </source>
</evidence>
<keyword evidence="3" id="KW-0677">Repeat</keyword>
<keyword evidence="5" id="KW-0862">Zinc</keyword>